<feature type="signal peptide" evidence="1">
    <location>
        <begin position="1"/>
        <end position="21"/>
    </location>
</feature>
<dbReference type="EMBL" id="BDQF01000015">
    <property type="protein sequence ID" value="GAW83440.1"/>
    <property type="molecule type" value="Genomic_DNA"/>
</dbReference>
<evidence type="ECO:0000313" key="2">
    <source>
        <dbReference type="EMBL" id="GAW83440.1"/>
    </source>
</evidence>
<keyword evidence="1" id="KW-0732">Signal</keyword>
<reference evidence="3" key="1">
    <citation type="submission" date="2017-04" db="EMBL/GenBank/DDBJ databases">
        <title>Plasmodium gonderi genome.</title>
        <authorList>
            <person name="Arisue N."/>
            <person name="Honma H."/>
            <person name="Kawai S."/>
            <person name="Tougan T."/>
            <person name="Tanabe K."/>
            <person name="Horii T."/>
        </authorList>
    </citation>
    <scope>NUCLEOTIDE SEQUENCE [LARGE SCALE GENOMIC DNA]</scope>
    <source>
        <strain evidence="3">ATCC 30045</strain>
    </source>
</reference>
<dbReference type="AlphaFoldDB" id="A0A1Y1JMH9"/>
<keyword evidence="3" id="KW-1185">Reference proteome</keyword>
<dbReference type="Proteomes" id="UP000195521">
    <property type="component" value="Unassembled WGS sequence"/>
</dbReference>
<dbReference type="OrthoDB" id="368885at2759"/>
<name>A0A1Y1JMH9_PLAGO</name>
<proteinExistence type="predicted"/>
<accession>A0A1Y1JMH9</accession>
<gene>
    <name evidence="2" type="ORF">PGO_142370</name>
</gene>
<evidence type="ECO:0008006" key="4">
    <source>
        <dbReference type="Google" id="ProtNLM"/>
    </source>
</evidence>
<comment type="caution">
    <text evidence="2">The sequence shown here is derived from an EMBL/GenBank/DDBJ whole genome shotgun (WGS) entry which is preliminary data.</text>
</comment>
<dbReference type="GeneID" id="39750186"/>
<dbReference type="OMA" id="ECSCSFK"/>
<sequence length="223" mass="25547">MCKWVLLVLCFALLNVLGTECKNVVSSFLSYLNSKINSTSEISKLVQMGDTLACLVSKENNNSNNECSCSFKKLSDFEKKCSSNFKKNEGAKNCSEERCEICCNLMNSNNITNSILDSEFFCKKKCARSSIILNLNEDDYKLVFKKLIEFIRIFYPSNVLNYYPIQKKIPTNYTNRLIDTKNQKILDDLKEEPNTINHENVEKHTTSIGADDLEELFSPYDES</sequence>
<evidence type="ECO:0000256" key="1">
    <source>
        <dbReference type="SAM" id="SignalP"/>
    </source>
</evidence>
<evidence type="ECO:0000313" key="3">
    <source>
        <dbReference type="Proteomes" id="UP000195521"/>
    </source>
</evidence>
<feature type="chain" id="PRO_5013390580" description="Secreted ookinete protein" evidence="1">
    <location>
        <begin position="22"/>
        <end position="223"/>
    </location>
</feature>
<organism evidence="2 3">
    <name type="scientific">Plasmodium gonderi</name>
    <dbReference type="NCBI Taxonomy" id="77519"/>
    <lineage>
        <taxon>Eukaryota</taxon>
        <taxon>Sar</taxon>
        <taxon>Alveolata</taxon>
        <taxon>Apicomplexa</taxon>
        <taxon>Aconoidasida</taxon>
        <taxon>Haemosporida</taxon>
        <taxon>Plasmodiidae</taxon>
        <taxon>Plasmodium</taxon>
        <taxon>Plasmodium (Plasmodium)</taxon>
    </lineage>
</organism>
<dbReference type="RefSeq" id="XP_028546029.1">
    <property type="nucleotide sequence ID" value="XM_028690228.1"/>
</dbReference>
<protein>
    <recommendedName>
        <fullName evidence="4">Secreted ookinete protein</fullName>
    </recommendedName>
</protein>